<reference evidence="2" key="1">
    <citation type="journal article" date="2019" name="bioRxiv">
        <title>The Genome of the Zebra Mussel, Dreissena polymorpha: A Resource for Invasive Species Research.</title>
        <authorList>
            <person name="McCartney M.A."/>
            <person name="Auch B."/>
            <person name="Kono T."/>
            <person name="Mallez S."/>
            <person name="Zhang Y."/>
            <person name="Obille A."/>
            <person name="Becker A."/>
            <person name="Abrahante J.E."/>
            <person name="Garbe J."/>
            <person name="Badalamenti J.P."/>
            <person name="Herman A."/>
            <person name="Mangelson H."/>
            <person name="Liachko I."/>
            <person name="Sullivan S."/>
            <person name="Sone E.D."/>
            <person name="Koren S."/>
            <person name="Silverstein K.A.T."/>
            <person name="Beckman K.B."/>
            <person name="Gohl D.M."/>
        </authorList>
    </citation>
    <scope>NUCLEOTIDE SEQUENCE</scope>
    <source>
        <strain evidence="2">Duluth1</strain>
        <tissue evidence="2">Whole animal</tissue>
    </source>
</reference>
<comment type="caution">
    <text evidence="2">The sequence shown here is derived from an EMBL/GenBank/DDBJ whole genome shotgun (WGS) entry which is preliminary data.</text>
</comment>
<sequence>MFGNSVEERSKYSRESPNTKPPTHGKKNISVAANLFLVFSMRTPIETPRLNTVM</sequence>
<reference evidence="2" key="2">
    <citation type="submission" date="2020-11" db="EMBL/GenBank/DDBJ databases">
        <authorList>
            <person name="McCartney M.A."/>
            <person name="Auch B."/>
            <person name="Kono T."/>
            <person name="Mallez S."/>
            <person name="Becker A."/>
            <person name="Gohl D.M."/>
            <person name="Silverstein K.A.T."/>
            <person name="Koren S."/>
            <person name="Bechman K.B."/>
            <person name="Herman A."/>
            <person name="Abrahante J.E."/>
            <person name="Garbe J."/>
        </authorList>
    </citation>
    <scope>NUCLEOTIDE SEQUENCE</scope>
    <source>
        <strain evidence="2">Duluth1</strain>
        <tissue evidence="2">Whole animal</tissue>
    </source>
</reference>
<dbReference type="EMBL" id="JAIWYP010000005">
    <property type="protein sequence ID" value="KAH3822989.1"/>
    <property type="molecule type" value="Genomic_DNA"/>
</dbReference>
<evidence type="ECO:0000313" key="3">
    <source>
        <dbReference type="Proteomes" id="UP000828390"/>
    </source>
</evidence>
<protein>
    <submittedName>
        <fullName evidence="2">Uncharacterized protein</fullName>
    </submittedName>
</protein>
<dbReference type="Proteomes" id="UP000828390">
    <property type="component" value="Unassembled WGS sequence"/>
</dbReference>
<gene>
    <name evidence="2" type="ORF">DPMN_124783</name>
</gene>
<keyword evidence="3" id="KW-1185">Reference proteome</keyword>
<evidence type="ECO:0000313" key="2">
    <source>
        <dbReference type="EMBL" id="KAH3822989.1"/>
    </source>
</evidence>
<dbReference type="AlphaFoldDB" id="A0A9D4GX07"/>
<accession>A0A9D4GX07</accession>
<feature type="compositionally biased region" description="Basic and acidic residues" evidence="1">
    <location>
        <begin position="1"/>
        <end position="14"/>
    </location>
</feature>
<name>A0A9D4GX07_DREPO</name>
<evidence type="ECO:0000256" key="1">
    <source>
        <dbReference type="SAM" id="MobiDB-lite"/>
    </source>
</evidence>
<feature type="region of interest" description="Disordered" evidence="1">
    <location>
        <begin position="1"/>
        <end position="27"/>
    </location>
</feature>
<proteinExistence type="predicted"/>
<organism evidence="2 3">
    <name type="scientific">Dreissena polymorpha</name>
    <name type="common">Zebra mussel</name>
    <name type="synonym">Mytilus polymorpha</name>
    <dbReference type="NCBI Taxonomy" id="45954"/>
    <lineage>
        <taxon>Eukaryota</taxon>
        <taxon>Metazoa</taxon>
        <taxon>Spiralia</taxon>
        <taxon>Lophotrochozoa</taxon>
        <taxon>Mollusca</taxon>
        <taxon>Bivalvia</taxon>
        <taxon>Autobranchia</taxon>
        <taxon>Heteroconchia</taxon>
        <taxon>Euheterodonta</taxon>
        <taxon>Imparidentia</taxon>
        <taxon>Neoheterodontei</taxon>
        <taxon>Myida</taxon>
        <taxon>Dreissenoidea</taxon>
        <taxon>Dreissenidae</taxon>
        <taxon>Dreissena</taxon>
    </lineage>
</organism>